<organism evidence="5 6">
    <name type="scientific">Clostridium aromativorans</name>
    <dbReference type="NCBI Taxonomy" id="2836848"/>
    <lineage>
        <taxon>Bacteria</taxon>
        <taxon>Bacillati</taxon>
        <taxon>Bacillota</taxon>
        <taxon>Clostridia</taxon>
        <taxon>Eubacteriales</taxon>
        <taxon>Clostridiaceae</taxon>
        <taxon>Clostridium</taxon>
    </lineage>
</organism>
<dbReference type="PANTHER" id="PTHR42939">
    <property type="entry name" value="ABC TRANSPORTER ATP-BINDING PROTEIN ALBC-RELATED"/>
    <property type="match status" value="1"/>
</dbReference>
<dbReference type="Pfam" id="PF00005">
    <property type="entry name" value="ABC_tran"/>
    <property type="match status" value="1"/>
</dbReference>
<accession>A0ABS8N8K9</accession>
<dbReference type="InterPro" id="IPR003439">
    <property type="entry name" value="ABC_transporter-like_ATP-bd"/>
</dbReference>
<evidence type="ECO:0000313" key="5">
    <source>
        <dbReference type="EMBL" id="MCC9296134.1"/>
    </source>
</evidence>
<dbReference type="Gene3D" id="3.40.50.300">
    <property type="entry name" value="P-loop containing nucleotide triphosphate hydrolases"/>
    <property type="match status" value="1"/>
</dbReference>
<dbReference type="InterPro" id="IPR051782">
    <property type="entry name" value="ABC_Transporter_VariousFunc"/>
</dbReference>
<evidence type="ECO:0000256" key="2">
    <source>
        <dbReference type="ARBA" id="ARBA00022741"/>
    </source>
</evidence>
<proteinExistence type="predicted"/>
<feature type="domain" description="ABC transporter" evidence="4">
    <location>
        <begin position="2"/>
        <end position="230"/>
    </location>
</feature>
<keyword evidence="1" id="KW-0813">Transport</keyword>
<name>A0ABS8N8K9_9CLOT</name>
<dbReference type="SUPFAM" id="SSF52540">
    <property type="entry name" value="P-loop containing nucleoside triphosphate hydrolases"/>
    <property type="match status" value="1"/>
</dbReference>
<dbReference type="CDD" id="cd03230">
    <property type="entry name" value="ABC_DR_subfamily_A"/>
    <property type="match status" value="1"/>
</dbReference>
<dbReference type="RefSeq" id="WP_229981851.1">
    <property type="nucleotide sequence ID" value="NZ_JAJJPB010000024.1"/>
</dbReference>
<comment type="caution">
    <text evidence="5">The sequence shown here is derived from an EMBL/GenBank/DDBJ whole genome shotgun (WGS) entry which is preliminary data.</text>
</comment>
<gene>
    <name evidence="5" type="ORF">LN736_14840</name>
</gene>
<keyword evidence="6" id="KW-1185">Reference proteome</keyword>
<keyword evidence="3 5" id="KW-0067">ATP-binding</keyword>
<evidence type="ECO:0000313" key="6">
    <source>
        <dbReference type="Proteomes" id="UP001165422"/>
    </source>
</evidence>
<dbReference type="InterPro" id="IPR003593">
    <property type="entry name" value="AAA+_ATPase"/>
</dbReference>
<dbReference type="Proteomes" id="UP001165422">
    <property type="component" value="Unassembled WGS sequence"/>
</dbReference>
<dbReference type="InterPro" id="IPR027417">
    <property type="entry name" value="P-loop_NTPase"/>
</dbReference>
<protein>
    <submittedName>
        <fullName evidence="5">ABC transporter ATP-binding protein</fullName>
    </submittedName>
</protein>
<dbReference type="PROSITE" id="PS50893">
    <property type="entry name" value="ABC_TRANSPORTER_2"/>
    <property type="match status" value="1"/>
</dbReference>
<evidence type="ECO:0000256" key="3">
    <source>
        <dbReference type="ARBA" id="ARBA00022840"/>
    </source>
</evidence>
<reference evidence="5" key="1">
    <citation type="submission" date="2021-11" db="EMBL/GenBank/DDBJ databases">
        <authorList>
            <person name="Qingchun L."/>
            <person name="Dong Z."/>
            <person name="Zongwei Q."/>
            <person name="Jia Z."/>
            <person name="Duotao L."/>
        </authorList>
    </citation>
    <scope>NUCLEOTIDE SEQUENCE</scope>
    <source>
        <strain evidence="5">WLY-B-L2</strain>
    </source>
</reference>
<evidence type="ECO:0000256" key="1">
    <source>
        <dbReference type="ARBA" id="ARBA00022448"/>
    </source>
</evidence>
<evidence type="ECO:0000259" key="4">
    <source>
        <dbReference type="PROSITE" id="PS50893"/>
    </source>
</evidence>
<dbReference type="GO" id="GO:0005524">
    <property type="term" value="F:ATP binding"/>
    <property type="evidence" value="ECO:0007669"/>
    <property type="project" value="UniProtKB-KW"/>
</dbReference>
<keyword evidence="2" id="KW-0547">Nucleotide-binding</keyword>
<sequence>MNNILEVEGLNKYYKNFSLSNLSFTLPEGCIAGFIGINGAGKTTTIRTILGLSKKTSGSVKIFGKDIEHNEHELKNRIGVVFDEGFFYDELTMAEMKSIISPAYSGWSERDYRAYMERFCLDPRQKISTLSKGMRMKFALTLALSHGAELLIMDEPTSGLDPLIRSQFLDIMADYMKRGGKGVLFSTHIISDLDKIADMIILIHKGEILFEKEKDYLLDNYRLIKGDKRYIDESSRNLFLKLTATDFGFTGITHKIHEVKKNMKDILVERPTIEDIMLAYIGGGEDNNAVSSH</sequence>
<dbReference type="PANTHER" id="PTHR42939:SF3">
    <property type="entry name" value="ABC TRANSPORTER ATP-BINDING COMPONENT"/>
    <property type="match status" value="1"/>
</dbReference>
<dbReference type="EMBL" id="JAJJPB010000024">
    <property type="protein sequence ID" value="MCC9296134.1"/>
    <property type="molecule type" value="Genomic_DNA"/>
</dbReference>
<dbReference type="SMART" id="SM00382">
    <property type="entry name" value="AAA"/>
    <property type="match status" value="1"/>
</dbReference>